<dbReference type="AlphaFoldDB" id="A0A1G7JG29"/>
<dbReference type="EMBL" id="JAWXXP010000001">
    <property type="protein sequence ID" value="MDX5990469.1"/>
    <property type="molecule type" value="Genomic_DNA"/>
</dbReference>
<reference evidence="4 5" key="1">
    <citation type="submission" date="2016-10" db="EMBL/GenBank/DDBJ databases">
        <authorList>
            <person name="de Groot N.N."/>
        </authorList>
    </citation>
    <scope>NUCLEOTIDE SEQUENCE [LARGE SCALE GENOMIC DNA]</scope>
    <source>
        <strain evidence="4 5">JCM 10630</strain>
    </source>
</reference>
<dbReference type="Pfam" id="PF25675">
    <property type="entry name" value="Phage_nozzle"/>
    <property type="match status" value="1"/>
</dbReference>
<dbReference type="EMBL" id="FNAE01000006">
    <property type="protein sequence ID" value="SDF23843.1"/>
    <property type="molecule type" value="Genomic_DNA"/>
</dbReference>
<dbReference type="OrthoDB" id="5438497at2"/>
<organism evidence="4 5">
    <name type="scientific">Ectopseudomonas alcaliphila</name>
    <dbReference type="NCBI Taxonomy" id="101564"/>
    <lineage>
        <taxon>Bacteria</taxon>
        <taxon>Pseudomonadati</taxon>
        <taxon>Pseudomonadota</taxon>
        <taxon>Gammaproteobacteria</taxon>
        <taxon>Pseudomonadales</taxon>
        <taxon>Pseudomonadaceae</taxon>
        <taxon>Ectopseudomonas</taxon>
    </lineage>
</organism>
<proteinExistence type="predicted"/>
<evidence type="ECO:0000313" key="2">
    <source>
        <dbReference type="EMBL" id="MDX5995439.1"/>
    </source>
</evidence>
<protein>
    <submittedName>
        <fullName evidence="4">Uncharacterized protein</fullName>
    </submittedName>
</protein>
<dbReference type="RefSeq" id="WP_074680662.1">
    <property type="nucleotide sequence ID" value="NZ_CBCSET010000010.1"/>
</dbReference>
<evidence type="ECO:0000313" key="4">
    <source>
        <dbReference type="EMBL" id="SDF23843.1"/>
    </source>
</evidence>
<evidence type="ECO:0000313" key="3">
    <source>
        <dbReference type="EMBL" id="MDX5995484.1"/>
    </source>
</evidence>
<dbReference type="Proteomes" id="UP001278050">
    <property type="component" value="Unassembled WGS sequence"/>
</dbReference>
<dbReference type="InterPro" id="IPR058003">
    <property type="entry name" value="Phage_gp12"/>
</dbReference>
<gene>
    <name evidence="4" type="ORF">SAMN05216575_106219</name>
    <name evidence="1" type="ORF">SIM71_00135</name>
    <name evidence="2" type="ORF">SIM71_25540</name>
    <name evidence="3" type="ORF">SIM71_25770</name>
</gene>
<dbReference type="EMBL" id="JAWXXP010000001">
    <property type="protein sequence ID" value="MDX5995439.1"/>
    <property type="molecule type" value="Genomic_DNA"/>
</dbReference>
<accession>A0A1G7JG29</accession>
<keyword evidence="6" id="KW-1185">Reference proteome</keyword>
<dbReference type="Proteomes" id="UP000182413">
    <property type="component" value="Unassembled WGS sequence"/>
</dbReference>
<evidence type="ECO:0000313" key="1">
    <source>
        <dbReference type="EMBL" id="MDX5990469.1"/>
    </source>
</evidence>
<evidence type="ECO:0000313" key="5">
    <source>
        <dbReference type="Proteomes" id="UP000182413"/>
    </source>
</evidence>
<reference evidence="1 6" key="2">
    <citation type="submission" date="2023-11" db="EMBL/GenBank/DDBJ databases">
        <title>MicrobeMod: A computational toolkit for identifying prokaryotic methylation and restriction-modification with nanopore sequencing.</title>
        <authorList>
            <person name="Crits-Christoph A."/>
            <person name="Kang S.C."/>
            <person name="Lee H."/>
            <person name="Ostrov N."/>
        </authorList>
    </citation>
    <scope>NUCLEOTIDE SEQUENCE [LARGE SCALE GENOMIC DNA]</scope>
    <source>
        <strain evidence="1 6">ATCC BAA-571</strain>
    </source>
</reference>
<dbReference type="EMBL" id="JAWXXP010000002">
    <property type="protein sequence ID" value="MDX5995484.1"/>
    <property type="molecule type" value="Genomic_DNA"/>
</dbReference>
<evidence type="ECO:0000313" key="6">
    <source>
        <dbReference type="Proteomes" id="UP001278050"/>
    </source>
</evidence>
<sequence length="720" mass="78569">MPRVTYVQTNFTAGELSPRMLGRVDIARYQNGAKSIVNGIPVVHGGVMRAWGSRFVSPTKDSGLKRSRLIPYVFNRDQAYVLELGHLYVRVWSLGGVMLTELGTPYSESMLFDVAYVQGADTMFLAHQSVPIYRLRRVTNDEWTLSEAPFVTVPFAEDGHKPAVDIALSETTAGTGRTATASGSVWLAADVGREIWYGTGVAVITAVGSATVATVTIRTDFGGTAIPSGQWKLTGSPQTTCTPNKKDPVGDTITLTLAAAGWRSEDAGKWVRINRGIVQITSIGSSTVANGVIKSALDAVIGAIANSWTLEGGVWNAENGYPGAITLHEQRLVCGGSPEYPQTVWMSRTGEYLNFELGTKDDDAMSFTVSSDQINPIEHLGQVRALIALTYGGEFTLSGGVEKAITPTNIQVKNQSTYGCSKVRPCRIGNELYFVQRANRKIRAMAYRYDTDAYGSPDISVLSEHLTETGIVDMAYQQEPESILWMVREDGILASVTIDRDQDVVGWARHTTDGDYESVATVPNANGEELWMVVKRRINGQDVRYIERFDTGTYTHSAITGADTAGKAVWGDLDHLDGEVVDVLADGIVMPQQRVMDNEITLPRNAKTVEIGLPYTTTIETLRPEVGSPSGASQGNSMAIREVTLRFLGTVGCTLNGDVIPFRKFATGILDQPIDRFTGDYRMERIGWARDGAVGELLIEQRQPMPFHLLCVINKLTIND</sequence>
<name>A0A1G7JG29_9GAMM</name>